<accession>A0AAV8A4L0</accession>
<evidence type="ECO:0000313" key="3">
    <source>
        <dbReference type="Proteomes" id="UP001146793"/>
    </source>
</evidence>
<sequence>MRFTWKEPTVESINLESKIYEMGINLENIGNLWMNQSNIHYNKYIKIIKKYIQCSQVFLETLKKYEKLDSSQKNSSNKKQKNPKQEQLQKIYAIIKTEVDLFYRNRVYDFKKVMKEYAENQINFHLKIISLWENFYPYDDKKNNNNK</sequence>
<dbReference type="Proteomes" id="UP001146793">
    <property type="component" value="Unassembled WGS sequence"/>
</dbReference>
<dbReference type="AlphaFoldDB" id="A0AAV8A4L0"/>
<dbReference type="InterPro" id="IPR027267">
    <property type="entry name" value="AH/BAR_dom_sf"/>
</dbReference>
<gene>
    <name evidence="2" type="ORF">M0812_05388</name>
</gene>
<reference evidence="2" key="1">
    <citation type="submission" date="2022-08" db="EMBL/GenBank/DDBJ databases">
        <title>Novel sulphate-reducing endosymbionts in the free-living metamonad Anaeramoeba.</title>
        <authorList>
            <person name="Jerlstrom-Hultqvist J."/>
            <person name="Cepicka I."/>
            <person name="Gallot-Lavallee L."/>
            <person name="Salas-Leiva D."/>
            <person name="Curtis B.A."/>
            <person name="Zahonova K."/>
            <person name="Pipaliya S."/>
            <person name="Dacks J."/>
            <person name="Roger A.J."/>
        </authorList>
    </citation>
    <scope>NUCLEOTIDE SEQUENCE</scope>
    <source>
        <strain evidence="2">Busselton2</strain>
    </source>
</reference>
<feature type="domain" description="Sorting nexin/Vps5-like C-terminal" evidence="1">
    <location>
        <begin position="63"/>
        <end position="137"/>
    </location>
</feature>
<dbReference type="Pfam" id="PF09325">
    <property type="entry name" value="Vps5"/>
    <property type="match status" value="1"/>
</dbReference>
<protein>
    <submittedName>
        <fullName evidence="2">Sorting nexin</fullName>
    </submittedName>
</protein>
<name>A0AAV8A4L0_9EUKA</name>
<evidence type="ECO:0000259" key="1">
    <source>
        <dbReference type="Pfam" id="PF09325"/>
    </source>
</evidence>
<evidence type="ECO:0000313" key="2">
    <source>
        <dbReference type="EMBL" id="KAJ3449243.1"/>
    </source>
</evidence>
<dbReference type="InterPro" id="IPR015404">
    <property type="entry name" value="Vps5_C"/>
</dbReference>
<organism evidence="2 3">
    <name type="scientific">Anaeramoeba flamelloides</name>
    <dbReference type="NCBI Taxonomy" id="1746091"/>
    <lineage>
        <taxon>Eukaryota</taxon>
        <taxon>Metamonada</taxon>
        <taxon>Anaeramoebidae</taxon>
        <taxon>Anaeramoeba</taxon>
    </lineage>
</organism>
<proteinExistence type="predicted"/>
<comment type="caution">
    <text evidence="2">The sequence shown here is derived from an EMBL/GenBank/DDBJ whole genome shotgun (WGS) entry which is preliminary data.</text>
</comment>
<dbReference type="EMBL" id="JANTQA010000012">
    <property type="protein sequence ID" value="KAJ3449243.1"/>
    <property type="molecule type" value="Genomic_DNA"/>
</dbReference>
<dbReference type="Gene3D" id="1.20.1270.60">
    <property type="entry name" value="Arfaptin homology (AH) domain/BAR domain"/>
    <property type="match status" value="1"/>
</dbReference>